<dbReference type="AlphaFoldDB" id="A0A9E4N090"/>
<gene>
    <name evidence="6" type="ORF">JAZ04_09055</name>
</gene>
<dbReference type="GO" id="GO:0051537">
    <property type="term" value="F:2 iron, 2 sulfur cluster binding"/>
    <property type="evidence" value="ECO:0007669"/>
    <property type="project" value="UniProtKB-KW"/>
</dbReference>
<organism evidence="6 7">
    <name type="scientific">Candidatus Thiodiazotropha lotti</name>
    <dbReference type="NCBI Taxonomy" id="2792787"/>
    <lineage>
        <taxon>Bacteria</taxon>
        <taxon>Pseudomonadati</taxon>
        <taxon>Pseudomonadota</taxon>
        <taxon>Gammaproteobacteria</taxon>
        <taxon>Chromatiales</taxon>
        <taxon>Sedimenticolaceae</taxon>
        <taxon>Candidatus Thiodiazotropha</taxon>
    </lineage>
</organism>
<comment type="caution">
    <text evidence="6">The sequence shown here is derived from an EMBL/GenBank/DDBJ whole genome shotgun (WGS) entry which is preliminary data.</text>
</comment>
<name>A0A9E4N090_9GAMM</name>
<evidence type="ECO:0000313" key="6">
    <source>
        <dbReference type="EMBL" id="MCG7938988.1"/>
    </source>
</evidence>
<keyword evidence="3" id="KW-0408">Iron</keyword>
<evidence type="ECO:0000256" key="3">
    <source>
        <dbReference type="ARBA" id="ARBA00023004"/>
    </source>
</evidence>
<dbReference type="InterPro" id="IPR017941">
    <property type="entry name" value="Rieske_2Fe-2S"/>
</dbReference>
<dbReference type="SUPFAM" id="SSF50022">
    <property type="entry name" value="ISP domain"/>
    <property type="match status" value="1"/>
</dbReference>
<dbReference type="Proteomes" id="UP000886687">
    <property type="component" value="Unassembled WGS sequence"/>
</dbReference>
<proteinExistence type="predicted"/>
<dbReference type="EMBL" id="JAEPDI010000005">
    <property type="protein sequence ID" value="MCG7938988.1"/>
    <property type="molecule type" value="Genomic_DNA"/>
</dbReference>
<evidence type="ECO:0000256" key="4">
    <source>
        <dbReference type="ARBA" id="ARBA00023014"/>
    </source>
</evidence>
<dbReference type="CDD" id="cd03467">
    <property type="entry name" value="Rieske"/>
    <property type="match status" value="1"/>
</dbReference>
<evidence type="ECO:0000256" key="1">
    <source>
        <dbReference type="ARBA" id="ARBA00022714"/>
    </source>
</evidence>
<reference evidence="6" key="1">
    <citation type="journal article" date="2021" name="Proc. Natl. Acad. Sci. U.S.A.">
        <title>Global biogeography of chemosynthetic symbionts reveals both localized and globally distributed symbiont groups. .</title>
        <authorList>
            <person name="Osvatic J.T."/>
            <person name="Wilkins L.G.E."/>
            <person name="Leibrecht L."/>
            <person name="Leray M."/>
            <person name="Zauner S."/>
            <person name="Polzin J."/>
            <person name="Camacho Y."/>
            <person name="Gros O."/>
            <person name="van Gils J.A."/>
            <person name="Eisen J.A."/>
            <person name="Petersen J.M."/>
            <person name="Yuen B."/>
        </authorList>
    </citation>
    <scope>NUCLEOTIDE SEQUENCE</scope>
    <source>
        <strain evidence="6">MAGL173</strain>
    </source>
</reference>
<dbReference type="Gene3D" id="2.102.10.10">
    <property type="entry name" value="Rieske [2Fe-2S] iron-sulphur domain"/>
    <property type="match status" value="1"/>
</dbReference>
<protein>
    <submittedName>
        <fullName evidence="6">Rieske 2Fe-2S domain-containing protein</fullName>
    </submittedName>
</protein>
<keyword evidence="2" id="KW-0479">Metal-binding</keyword>
<dbReference type="PANTHER" id="PTHR40261:SF1">
    <property type="entry name" value="RIESKE DOMAIN-CONTAINING PROTEIN"/>
    <property type="match status" value="1"/>
</dbReference>
<dbReference type="PROSITE" id="PS51296">
    <property type="entry name" value="RIESKE"/>
    <property type="match status" value="1"/>
</dbReference>
<accession>A0A9E4N090</accession>
<keyword evidence="4" id="KW-0411">Iron-sulfur</keyword>
<evidence type="ECO:0000259" key="5">
    <source>
        <dbReference type="PROSITE" id="PS51296"/>
    </source>
</evidence>
<evidence type="ECO:0000313" key="7">
    <source>
        <dbReference type="Proteomes" id="UP000886687"/>
    </source>
</evidence>
<feature type="domain" description="Rieske" evidence="5">
    <location>
        <begin position="4"/>
        <end position="110"/>
    </location>
</feature>
<dbReference type="GO" id="GO:0046872">
    <property type="term" value="F:metal ion binding"/>
    <property type="evidence" value="ECO:0007669"/>
    <property type="project" value="UniProtKB-KW"/>
</dbReference>
<dbReference type="InterPro" id="IPR036922">
    <property type="entry name" value="Rieske_2Fe-2S_sf"/>
</dbReference>
<dbReference type="Pfam" id="PF00355">
    <property type="entry name" value="Rieske"/>
    <property type="match status" value="1"/>
</dbReference>
<dbReference type="PANTHER" id="PTHR40261">
    <property type="match status" value="1"/>
</dbReference>
<keyword evidence="1" id="KW-0001">2Fe-2S</keyword>
<evidence type="ECO:0000256" key="2">
    <source>
        <dbReference type="ARBA" id="ARBA00022723"/>
    </source>
</evidence>
<sequence>MSSIHRLCRFDEFEDPGSRGFSVELEGGTQEILVVHKGGRVYGYLNRCPHTGINLEWQPDQFLDLSQSYIQCVTHGALFRVENGLCLRGPCAGDALSPIQVDVREGDVVAILDSLPEA</sequence>